<keyword evidence="3" id="KW-1185">Reference proteome</keyword>
<dbReference type="AlphaFoldDB" id="A0A2H3CIZ7"/>
<dbReference type="InParanoid" id="A0A2H3CIZ7"/>
<protein>
    <submittedName>
        <fullName evidence="2">Uncharacterized protein</fullName>
    </submittedName>
</protein>
<sequence length="77" mass="8109">MTGPGKGGEQEEVAGSIVSFCHNDSSQDLGKRKGCWHGLSGYRDEQGNMFPETASQDADQTSSDASVPPTGAHIFAH</sequence>
<dbReference type="EMBL" id="KZ293710">
    <property type="protein sequence ID" value="PBK83061.1"/>
    <property type="molecule type" value="Genomic_DNA"/>
</dbReference>
<organism evidence="2 3">
    <name type="scientific">Armillaria gallica</name>
    <name type="common">Bulbous honey fungus</name>
    <name type="synonym">Armillaria bulbosa</name>
    <dbReference type="NCBI Taxonomy" id="47427"/>
    <lineage>
        <taxon>Eukaryota</taxon>
        <taxon>Fungi</taxon>
        <taxon>Dikarya</taxon>
        <taxon>Basidiomycota</taxon>
        <taxon>Agaricomycotina</taxon>
        <taxon>Agaricomycetes</taxon>
        <taxon>Agaricomycetidae</taxon>
        <taxon>Agaricales</taxon>
        <taxon>Marasmiineae</taxon>
        <taxon>Physalacriaceae</taxon>
        <taxon>Armillaria</taxon>
    </lineage>
</organism>
<evidence type="ECO:0000313" key="2">
    <source>
        <dbReference type="EMBL" id="PBK83061.1"/>
    </source>
</evidence>
<reference evidence="3" key="1">
    <citation type="journal article" date="2017" name="Nat. Ecol. Evol.">
        <title>Genome expansion and lineage-specific genetic innovations in the forest pathogenic fungi Armillaria.</title>
        <authorList>
            <person name="Sipos G."/>
            <person name="Prasanna A.N."/>
            <person name="Walter M.C."/>
            <person name="O'Connor E."/>
            <person name="Balint B."/>
            <person name="Krizsan K."/>
            <person name="Kiss B."/>
            <person name="Hess J."/>
            <person name="Varga T."/>
            <person name="Slot J."/>
            <person name="Riley R."/>
            <person name="Boka B."/>
            <person name="Rigling D."/>
            <person name="Barry K."/>
            <person name="Lee J."/>
            <person name="Mihaltcheva S."/>
            <person name="LaButti K."/>
            <person name="Lipzen A."/>
            <person name="Waldron R."/>
            <person name="Moloney N.M."/>
            <person name="Sperisen C."/>
            <person name="Kredics L."/>
            <person name="Vagvoelgyi C."/>
            <person name="Patrignani A."/>
            <person name="Fitzpatrick D."/>
            <person name="Nagy I."/>
            <person name="Doyle S."/>
            <person name="Anderson J.B."/>
            <person name="Grigoriev I.V."/>
            <person name="Gueldener U."/>
            <person name="Muensterkoetter M."/>
            <person name="Nagy L.G."/>
        </authorList>
    </citation>
    <scope>NUCLEOTIDE SEQUENCE [LARGE SCALE GENOMIC DNA]</scope>
    <source>
        <strain evidence="3">Ar21-2</strain>
    </source>
</reference>
<dbReference type="Proteomes" id="UP000217790">
    <property type="component" value="Unassembled WGS sequence"/>
</dbReference>
<accession>A0A2H3CIZ7</accession>
<evidence type="ECO:0000256" key="1">
    <source>
        <dbReference type="SAM" id="MobiDB-lite"/>
    </source>
</evidence>
<evidence type="ECO:0000313" key="3">
    <source>
        <dbReference type="Proteomes" id="UP000217790"/>
    </source>
</evidence>
<proteinExistence type="predicted"/>
<name>A0A2H3CIZ7_ARMGA</name>
<gene>
    <name evidence="2" type="ORF">ARMGADRAFT_1089813</name>
</gene>
<feature type="compositionally biased region" description="Low complexity" evidence="1">
    <location>
        <begin position="53"/>
        <end position="66"/>
    </location>
</feature>
<feature type="region of interest" description="Disordered" evidence="1">
    <location>
        <begin position="46"/>
        <end position="77"/>
    </location>
</feature>